<evidence type="ECO:0000313" key="3">
    <source>
        <dbReference type="Proteomes" id="UP000474565"/>
    </source>
</evidence>
<feature type="transmembrane region" description="Helical" evidence="1">
    <location>
        <begin position="6"/>
        <end position="24"/>
    </location>
</feature>
<dbReference type="RefSeq" id="WP_161018370.1">
    <property type="nucleotide sequence ID" value="NZ_WWCP01000002.1"/>
</dbReference>
<comment type="caution">
    <text evidence="2">The sequence shown here is derived from an EMBL/GenBank/DDBJ whole genome shotgun (WGS) entry which is preliminary data.</text>
</comment>
<proteinExistence type="predicted"/>
<dbReference type="EMBL" id="WWCP01000002">
    <property type="protein sequence ID" value="MYM81070.1"/>
    <property type="molecule type" value="Genomic_DNA"/>
</dbReference>
<keyword evidence="1" id="KW-0812">Transmembrane</keyword>
<keyword evidence="1" id="KW-1133">Transmembrane helix</keyword>
<reference evidence="2 3" key="1">
    <citation type="submission" date="2019-12" db="EMBL/GenBank/DDBJ databases">
        <title>Novel species isolated from a subtropical stream in China.</title>
        <authorList>
            <person name="Lu H."/>
        </authorList>
    </citation>
    <scope>NUCLEOTIDE SEQUENCE [LARGE SCALE GENOMIC DNA]</scope>
    <source>
        <strain evidence="2 3">FT50W</strain>
    </source>
</reference>
<dbReference type="Proteomes" id="UP000474565">
    <property type="component" value="Unassembled WGS sequence"/>
</dbReference>
<dbReference type="AlphaFoldDB" id="A0A6L8MDZ5"/>
<evidence type="ECO:0000313" key="2">
    <source>
        <dbReference type="EMBL" id="MYM81070.1"/>
    </source>
</evidence>
<sequence>MKILRLTAYYLALFGVLFTLFEFCKVPGDRVAGVVTAAVGYIALLVYALGRSNELESAAKIIVLDIRNAESAVEGVKTHDTPQSWFKVIWPDNTWAKYKHLFVGELNPDEFRLVDQFFHNWAGLARTREDAFSFKAQALVAKAAAGSNMLVQLDRNAPDFKQRHSDVAKRIDDDDWLFQPADIIMRSQIFLKALDPISGTVAFSKLLKIARLDLS</sequence>
<evidence type="ECO:0000256" key="1">
    <source>
        <dbReference type="SAM" id="Phobius"/>
    </source>
</evidence>
<organism evidence="2 3">
    <name type="scientific">Duganella lactea</name>
    <dbReference type="NCBI Taxonomy" id="2692173"/>
    <lineage>
        <taxon>Bacteria</taxon>
        <taxon>Pseudomonadati</taxon>
        <taxon>Pseudomonadota</taxon>
        <taxon>Betaproteobacteria</taxon>
        <taxon>Burkholderiales</taxon>
        <taxon>Oxalobacteraceae</taxon>
        <taxon>Telluria group</taxon>
        <taxon>Duganella</taxon>
    </lineage>
</organism>
<name>A0A6L8MDZ5_9BURK</name>
<keyword evidence="1" id="KW-0472">Membrane</keyword>
<protein>
    <submittedName>
        <fullName evidence="2">Uncharacterized protein</fullName>
    </submittedName>
</protein>
<accession>A0A6L8MDZ5</accession>
<feature type="transmembrane region" description="Helical" evidence="1">
    <location>
        <begin position="31"/>
        <end position="50"/>
    </location>
</feature>
<gene>
    <name evidence="2" type="ORF">GTP44_03730</name>
</gene>